<dbReference type="Proteomes" id="UP000885863">
    <property type="component" value="Unassembled WGS sequence"/>
</dbReference>
<feature type="transmembrane region" description="Helical" evidence="5">
    <location>
        <begin position="361"/>
        <end position="379"/>
    </location>
</feature>
<evidence type="ECO:0000256" key="5">
    <source>
        <dbReference type="SAM" id="Phobius"/>
    </source>
</evidence>
<reference evidence="7" key="1">
    <citation type="journal article" date="2020" name="mSystems">
        <title>Genome- and Community-Level Interaction Insights into Carbon Utilization and Element Cycling Functions of Hydrothermarchaeota in Hydrothermal Sediment.</title>
        <authorList>
            <person name="Zhou Z."/>
            <person name="Liu Y."/>
            <person name="Xu W."/>
            <person name="Pan J."/>
            <person name="Luo Z.H."/>
            <person name="Li M."/>
        </authorList>
    </citation>
    <scope>NUCLEOTIDE SEQUENCE [LARGE SCALE GENOMIC DNA]</scope>
    <source>
        <strain evidence="7">HyVt-185</strain>
    </source>
</reference>
<dbReference type="AlphaFoldDB" id="A0A7C1BB95"/>
<keyword evidence="3 5" id="KW-1133">Transmembrane helix</keyword>
<evidence type="ECO:0000259" key="6">
    <source>
        <dbReference type="Pfam" id="PF12698"/>
    </source>
</evidence>
<keyword evidence="4 5" id="KW-0472">Membrane</keyword>
<dbReference type="InterPro" id="IPR013525">
    <property type="entry name" value="ABC2_TM"/>
</dbReference>
<gene>
    <name evidence="7" type="ORF">ENG09_07280</name>
</gene>
<evidence type="ECO:0000256" key="2">
    <source>
        <dbReference type="ARBA" id="ARBA00022692"/>
    </source>
</evidence>
<feature type="transmembrane region" description="Helical" evidence="5">
    <location>
        <begin position="50"/>
        <end position="75"/>
    </location>
</feature>
<organism evidence="7">
    <name type="scientific">Candidatus Syntropharchaeum butanivorans</name>
    <dbReference type="NCBI Taxonomy" id="1839936"/>
    <lineage>
        <taxon>Archaea</taxon>
        <taxon>Methanobacteriati</taxon>
        <taxon>Methanobacteriota</taxon>
        <taxon>Stenosarchaea group</taxon>
        <taxon>Methanomicrobia</taxon>
        <taxon>Methanosarcinales</taxon>
        <taxon>ANME-2 cluster</taxon>
        <taxon>Candidatus Syntropharchaeum</taxon>
    </lineage>
</organism>
<feature type="transmembrane region" description="Helical" evidence="5">
    <location>
        <begin position="210"/>
        <end position="232"/>
    </location>
</feature>
<name>A0A7C1BB95_9EURY</name>
<dbReference type="EMBL" id="DQZR01000300">
    <property type="protein sequence ID" value="HDM37022.1"/>
    <property type="molecule type" value="Genomic_DNA"/>
</dbReference>
<feature type="transmembrane region" description="Helical" evidence="5">
    <location>
        <begin position="323"/>
        <end position="341"/>
    </location>
</feature>
<dbReference type="Pfam" id="PF12698">
    <property type="entry name" value="ABC2_membrane_3"/>
    <property type="match status" value="1"/>
</dbReference>
<dbReference type="GO" id="GO:0016020">
    <property type="term" value="C:membrane"/>
    <property type="evidence" value="ECO:0007669"/>
    <property type="project" value="UniProtKB-SubCell"/>
</dbReference>
<dbReference type="GO" id="GO:0140359">
    <property type="term" value="F:ABC-type transporter activity"/>
    <property type="evidence" value="ECO:0007669"/>
    <property type="project" value="InterPro"/>
</dbReference>
<accession>A0A7C1BB95</accession>
<comment type="subcellular location">
    <subcellularLocation>
        <location evidence="1">Membrane</location>
        <topology evidence="1">Multi-pass membrane protein</topology>
    </subcellularLocation>
</comment>
<sequence>MDRGAFSHFSAWRLSHIACIISQSSGGIYLGKRMIIAKKELKGLLNEKTLILALLIQLFIASFSSFLVLGLVSLYNPGVLEDYNLKGATIGVVGDSEGLLTGFIRLDGKLRVFSFEDIKTAEDAFFRGKIDGILVVPDTPPEGDEPIQLELYLPKNSIKATVIMVQLKEPLERFEKWIREVRGVEIPEINLDLPEGVDSGKKRSTAFFEFIYGLLIPLLMLTPAFISGGLMIDLVTEEIDRKTLDMLLVSPIGRAEILDGKLLVATLIAPLQALCWLSLMRLNGIEIQNILLTLLIVLAVTAVLTLICAILSVRLTHRGNVQLLYSLFLVVLFAATYTFPVMPFNLITRLTAGSNGASQDAIFVLVTYALLAALLYALLRRSLKPQ</sequence>
<comment type="caution">
    <text evidence="7">The sequence shown here is derived from an EMBL/GenBank/DDBJ whole genome shotgun (WGS) entry which is preliminary data.</text>
</comment>
<proteinExistence type="predicted"/>
<keyword evidence="2 5" id="KW-0812">Transmembrane</keyword>
<feature type="domain" description="ABC-2 type transporter transmembrane" evidence="6">
    <location>
        <begin position="57"/>
        <end position="342"/>
    </location>
</feature>
<feature type="transmembrane region" description="Helical" evidence="5">
    <location>
        <begin position="291"/>
        <end position="311"/>
    </location>
</feature>
<protein>
    <submittedName>
        <fullName evidence="7">ABC transporter permease</fullName>
    </submittedName>
</protein>
<dbReference type="PANTHER" id="PTHR43471">
    <property type="entry name" value="ABC TRANSPORTER PERMEASE"/>
    <property type="match status" value="1"/>
</dbReference>
<evidence type="ECO:0000256" key="3">
    <source>
        <dbReference type="ARBA" id="ARBA00022989"/>
    </source>
</evidence>
<evidence type="ECO:0000313" key="7">
    <source>
        <dbReference type="EMBL" id="HDM37022.1"/>
    </source>
</evidence>
<evidence type="ECO:0000256" key="4">
    <source>
        <dbReference type="ARBA" id="ARBA00023136"/>
    </source>
</evidence>
<evidence type="ECO:0000256" key="1">
    <source>
        <dbReference type="ARBA" id="ARBA00004141"/>
    </source>
</evidence>